<dbReference type="InterPro" id="IPR012286">
    <property type="entry name" value="Tetrahaem_cytochrome"/>
</dbReference>
<name>A0A521B9X2_SACCC</name>
<dbReference type="GO" id="GO:0046872">
    <property type="term" value="F:metal ion binding"/>
    <property type="evidence" value="ECO:0007669"/>
    <property type="project" value="UniProtKB-KW"/>
</dbReference>
<evidence type="ECO:0000313" key="12">
    <source>
        <dbReference type="Proteomes" id="UP000319040"/>
    </source>
</evidence>
<evidence type="ECO:0000256" key="7">
    <source>
        <dbReference type="ARBA" id="ARBA00022982"/>
    </source>
</evidence>
<keyword evidence="9" id="KW-0472">Membrane</keyword>
<keyword evidence="6" id="KW-0732">Signal</keyword>
<proteinExistence type="predicted"/>
<keyword evidence="9" id="KW-0812">Transmembrane</keyword>
<protein>
    <submittedName>
        <fullName evidence="11">Cytochrome c3</fullName>
    </submittedName>
</protein>
<dbReference type="InterPro" id="IPR051829">
    <property type="entry name" value="Multiheme_Cytochr_ET"/>
</dbReference>
<evidence type="ECO:0000256" key="9">
    <source>
        <dbReference type="SAM" id="Phobius"/>
    </source>
</evidence>
<feature type="domain" description="Tetrahaem cytochrome" evidence="10">
    <location>
        <begin position="74"/>
        <end position="175"/>
    </location>
</feature>
<dbReference type="Proteomes" id="UP000319040">
    <property type="component" value="Unassembled WGS sequence"/>
</dbReference>
<dbReference type="InterPro" id="IPR036280">
    <property type="entry name" value="Multihaem_cyt_sf"/>
</dbReference>
<keyword evidence="4" id="KW-0349">Heme</keyword>
<comment type="subcellular location">
    <subcellularLocation>
        <location evidence="2">Cell envelope</location>
    </subcellularLocation>
</comment>
<evidence type="ECO:0000256" key="3">
    <source>
        <dbReference type="ARBA" id="ARBA00022448"/>
    </source>
</evidence>
<evidence type="ECO:0000256" key="2">
    <source>
        <dbReference type="ARBA" id="ARBA00004196"/>
    </source>
</evidence>
<dbReference type="PANTHER" id="PTHR35038">
    <property type="entry name" value="DISSIMILATORY SULFITE REDUCTASE SIRA"/>
    <property type="match status" value="1"/>
</dbReference>
<feature type="transmembrane region" description="Helical" evidence="9">
    <location>
        <begin position="284"/>
        <end position="303"/>
    </location>
</feature>
<evidence type="ECO:0000256" key="6">
    <source>
        <dbReference type="ARBA" id="ARBA00022729"/>
    </source>
</evidence>
<dbReference type="EMBL" id="FXTB01000001">
    <property type="protein sequence ID" value="SMO43500.1"/>
    <property type="molecule type" value="Genomic_DNA"/>
</dbReference>
<evidence type="ECO:0000256" key="5">
    <source>
        <dbReference type="ARBA" id="ARBA00022723"/>
    </source>
</evidence>
<dbReference type="OrthoDB" id="9814800at2"/>
<organism evidence="11 12">
    <name type="scientific">Saccharicrinis carchari</name>
    <dbReference type="NCBI Taxonomy" id="1168039"/>
    <lineage>
        <taxon>Bacteria</taxon>
        <taxon>Pseudomonadati</taxon>
        <taxon>Bacteroidota</taxon>
        <taxon>Bacteroidia</taxon>
        <taxon>Marinilabiliales</taxon>
        <taxon>Marinilabiliaceae</taxon>
        <taxon>Saccharicrinis</taxon>
    </lineage>
</organism>
<evidence type="ECO:0000256" key="1">
    <source>
        <dbReference type="ARBA" id="ARBA00001926"/>
    </source>
</evidence>
<keyword evidence="9" id="KW-1133">Transmembrane helix</keyword>
<comment type="cofactor">
    <cofactor evidence="1">
        <name>heme c</name>
        <dbReference type="ChEBI" id="CHEBI:61717"/>
    </cofactor>
</comment>
<dbReference type="Pfam" id="PF14537">
    <property type="entry name" value="Cytochrom_c3_2"/>
    <property type="match status" value="1"/>
</dbReference>
<keyword evidence="3" id="KW-0813">Transport</keyword>
<accession>A0A521B9X2</accession>
<keyword evidence="5" id="KW-0479">Metal-binding</keyword>
<keyword evidence="8" id="KW-0408">Iron</keyword>
<keyword evidence="7" id="KW-0249">Electron transport</keyword>
<reference evidence="11 12" key="1">
    <citation type="submission" date="2017-05" db="EMBL/GenBank/DDBJ databases">
        <authorList>
            <person name="Varghese N."/>
            <person name="Submissions S."/>
        </authorList>
    </citation>
    <scope>NUCLEOTIDE SEQUENCE [LARGE SCALE GENOMIC DNA]</scope>
    <source>
        <strain evidence="11 12">DSM 27040</strain>
    </source>
</reference>
<dbReference type="SUPFAM" id="SSF48695">
    <property type="entry name" value="Multiheme cytochromes"/>
    <property type="match status" value="1"/>
</dbReference>
<keyword evidence="12" id="KW-1185">Reference proteome</keyword>
<sequence length="309" mass="35868">MLAQIQGILLLTLLIFVEFPLQAQTMPEENSNCLQCHSAHSFTIYNDWTEQNQKRLMNPYYILDTMLLKTGVHHTFKCTDCHAYDYSTYPHDGELKLEPMMTCIDCHGDDETYASYQFERIEEEFQKSIHFEKHSDTFTCSKCHSQHYYKATTRTSTNINEIVEYSNNMCLSCHNNNIDYQLISEGTSPKLIEVHSWLPNQGLHFQRVRCIECHTDVHDTLLVSHHVLPKEQATKNCIACHSTNSKLQASLYKYRNLAGRSEDSNIISNEYYVIGAYRNKTLNYILLLILAGTLTGIGFHIVCRKFRKK</sequence>
<dbReference type="Gene3D" id="1.10.780.10">
    <property type="entry name" value="Hydroxylamine Oxidoreductase, Chain A, domain 1"/>
    <property type="match status" value="1"/>
</dbReference>
<dbReference type="Gene3D" id="1.10.1130.10">
    <property type="entry name" value="Flavocytochrome C3, Chain A"/>
    <property type="match status" value="1"/>
</dbReference>
<dbReference type="RefSeq" id="WP_142532129.1">
    <property type="nucleotide sequence ID" value="NZ_FXTB01000001.1"/>
</dbReference>
<gene>
    <name evidence="11" type="ORF">SAMN06265379_101796</name>
</gene>
<evidence type="ECO:0000313" key="11">
    <source>
        <dbReference type="EMBL" id="SMO43500.1"/>
    </source>
</evidence>
<dbReference type="AlphaFoldDB" id="A0A521B9X2"/>
<evidence type="ECO:0000256" key="8">
    <source>
        <dbReference type="ARBA" id="ARBA00023004"/>
    </source>
</evidence>
<dbReference type="GO" id="GO:0030313">
    <property type="term" value="C:cell envelope"/>
    <property type="evidence" value="ECO:0007669"/>
    <property type="project" value="UniProtKB-SubCell"/>
</dbReference>
<evidence type="ECO:0000256" key="4">
    <source>
        <dbReference type="ARBA" id="ARBA00022617"/>
    </source>
</evidence>
<evidence type="ECO:0000259" key="10">
    <source>
        <dbReference type="Pfam" id="PF14537"/>
    </source>
</evidence>